<dbReference type="OrthoDB" id="9804286at2"/>
<dbReference type="GO" id="GO:0004792">
    <property type="term" value="F:thiosulfate-cyanide sulfurtransferase activity"/>
    <property type="evidence" value="ECO:0007669"/>
    <property type="project" value="TreeGrafter"/>
</dbReference>
<dbReference type="RefSeq" id="WP_146318325.1">
    <property type="nucleotide sequence ID" value="NZ_CP042305.1"/>
</dbReference>
<feature type="domain" description="Rhodanese" evidence="1">
    <location>
        <begin position="274"/>
        <end position="362"/>
    </location>
</feature>
<dbReference type="Proteomes" id="UP000320216">
    <property type="component" value="Chromosome"/>
</dbReference>
<dbReference type="KEGG" id="huw:FPZ11_03230"/>
<dbReference type="Pfam" id="PF00899">
    <property type="entry name" value="ThiF"/>
    <property type="match status" value="1"/>
</dbReference>
<dbReference type="GO" id="GO:0008641">
    <property type="term" value="F:ubiquitin-like modifier activating enzyme activity"/>
    <property type="evidence" value="ECO:0007669"/>
    <property type="project" value="InterPro"/>
</dbReference>
<dbReference type="InterPro" id="IPR000594">
    <property type="entry name" value="ThiF_NAD_FAD-bd"/>
</dbReference>
<dbReference type="InterPro" id="IPR035985">
    <property type="entry name" value="Ubiquitin-activating_enz"/>
</dbReference>
<proteinExistence type="predicted"/>
<dbReference type="GO" id="GO:0008146">
    <property type="term" value="F:sulfotransferase activity"/>
    <property type="evidence" value="ECO:0007669"/>
    <property type="project" value="TreeGrafter"/>
</dbReference>
<dbReference type="InterPro" id="IPR045886">
    <property type="entry name" value="ThiF/MoeB/HesA"/>
</dbReference>
<evidence type="ECO:0000313" key="2">
    <source>
        <dbReference type="EMBL" id="QDZ13927.1"/>
    </source>
</evidence>
<dbReference type="Gene3D" id="3.40.250.10">
    <property type="entry name" value="Rhodanese-like domain"/>
    <property type="match status" value="1"/>
</dbReference>
<dbReference type="CDD" id="cd00158">
    <property type="entry name" value="RHOD"/>
    <property type="match status" value="1"/>
</dbReference>
<sequence>MSLPPLAEPVVLLSKAERARVARHRTLAGLGEEGQRRIASARIGVVGAGGLGSPVVLALVAAGVGELVVFDDDDVELSNLSRQVMHRRDDVGAPKTASAARVAAELSETRVVQVTDRLTRGNAHELLRGLPLVIDGTDSFDSREIVASACERLGIPSVWGTVQEYTGQVTVFWSAPPAGIEPVTLHDLYPKGTDAPACSVVGVFGPLCMQVGALMASEALKLVTGLGRPLLGRVALLDALAGTQREIPLRRARVSDAPAQTALPAPSGPPEVDAPGDRVVLDVREAWELAAEGIPGSLQAPFAAVVRDASGVVDRLGLRGRDIVVVCQVGVRARLAVDALRAQNVEAVVLRGGIKGWRARQKEHA</sequence>
<keyword evidence="3" id="KW-1185">Reference proteome</keyword>
<dbReference type="InterPro" id="IPR036873">
    <property type="entry name" value="Rhodanese-like_dom_sf"/>
</dbReference>
<dbReference type="Gene3D" id="3.40.50.720">
    <property type="entry name" value="NAD(P)-binding Rossmann-like Domain"/>
    <property type="match status" value="1"/>
</dbReference>
<organism evidence="2 3">
    <name type="scientific">Humibacter ginsenosidimutans</name>
    <dbReference type="NCBI Taxonomy" id="2599293"/>
    <lineage>
        <taxon>Bacteria</taxon>
        <taxon>Bacillati</taxon>
        <taxon>Actinomycetota</taxon>
        <taxon>Actinomycetes</taxon>
        <taxon>Micrococcales</taxon>
        <taxon>Microbacteriaceae</taxon>
        <taxon>Humibacter</taxon>
    </lineage>
</organism>
<dbReference type="CDD" id="cd00757">
    <property type="entry name" value="ThiF_MoeB_HesA_family"/>
    <property type="match status" value="1"/>
</dbReference>
<dbReference type="GO" id="GO:0016779">
    <property type="term" value="F:nucleotidyltransferase activity"/>
    <property type="evidence" value="ECO:0007669"/>
    <property type="project" value="TreeGrafter"/>
</dbReference>
<accession>A0A5B8LZX5</accession>
<dbReference type="Pfam" id="PF00581">
    <property type="entry name" value="Rhodanese"/>
    <property type="match status" value="1"/>
</dbReference>
<evidence type="ECO:0000259" key="1">
    <source>
        <dbReference type="PROSITE" id="PS50206"/>
    </source>
</evidence>
<dbReference type="SMART" id="SM00450">
    <property type="entry name" value="RHOD"/>
    <property type="match status" value="1"/>
</dbReference>
<dbReference type="PROSITE" id="PS50206">
    <property type="entry name" value="RHODANESE_3"/>
    <property type="match status" value="1"/>
</dbReference>
<dbReference type="PANTHER" id="PTHR10953">
    <property type="entry name" value="UBIQUITIN-ACTIVATING ENZYME E1"/>
    <property type="match status" value="1"/>
</dbReference>
<evidence type="ECO:0000313" key="3">
    <source>
        <dbReference type="Proteomes" id="UP000320216"/>
    </source>
</evidence>
<dbReference type="SUPFAM" id="SSF52821">
    <property type="entry name" value="Rhodanese/Cell cycle control phosphatase"/>
    <property type="match status" value="1"/>
</dbReference>
<name>A0A5B8LZX5_9MICO</name>
<protein>
    <recommendedName>
        <fullName evidence="1">Rhodanese domain-containing protein</fullName>
    </recommendedName>
</protein>
<gene>
    <name evidence="2" type="ORF">FPZ11_03230</name>
</gene>
<dbReference type="AlphaFoldDB" id="A0A5B8LZX5"/>
<dbReference type="PANTHER" id="PTHR10953:SF102">
    <property type="entry name" value="ADENYLYLTRANSFERASE AND SULFURTRANSFERASE MOCS3"/>
    <property type="match status" value="1"/>
</dbReference>
<dbReference type="GO" id="GO:0005829">
    <property type="term" value="C:cytosol"/>
    <property type="evidence" value="ECO:0007669"/>
    <property type="project" value="TreeGrafter"/>
</dbReference>
<reference evidence="2 3" key="1">
    <citation type="submission" date="2019-07" db="EMBL/GenBank/DDBJ databases">
        <title>Full genome sequence of Humibacter sp. WJ7-1.</title>
        <authorList>
            <person name="Im W.-T."/>
        </authorList>
    </citation>
    <scope>NUCLEOTIDE SEQUENCE [LARGE SCALE GENOMIC DNA]</scope>
    <source>
        <strain evidence="2 3">WJ7-1</strain>
    </source>
</reference>
<dbReference type="InterPro" id="IPR001763">
    <property type="entry name" value="Rhodanese-like_dom"/>
</dbReference>
<dbReference type="SUPFAM" id="SSF69572">
    <property type="entry name" value="Activating enzymes of the ubiquitin-like proteins"/>
    <property type="match status" value="1"/>
</dbReference>
<dbReference type="EMBL" id="CP042305">
    <property type="protein sequence ID" value="QDZ13927.1"/>
    <property type="molecule type" value="Genomic_DNA"/>
</dbReference>